<evidence type="ECO:0000256" key="1">
    <source>
        <dbReference type="SAM" id="MobiDB-lite"/>
    </source>
</evidence>
<organism evidence="2 3">
    <name type="scientific">Coccomyxa viridis</name>
    <dbReference type="NCBI Taxonomy" id="1274662"/>
    <lineage>
        <taxon>Eukaryota</taxon>
        <taxon>Viridiplantae</taxon>
        <taxon>Chlorophyta</taxon>
        <taxon>core chlorophytes</taxon>
        <taxon>Trebouxiophyceae</taxon>
        <taxon>Trebouxiophyceae incertae sedis</taxon>
        <taxon>Coccomyxaceae</taxon>
        <taxon>Coccomyxa</taxon>
    </lineage>
</organism>
<comment type="caution">
    <text evidence="2">The sequence shown here is derived from an EMBL/GenBank/DDBJ whole genome shotgun (WGS) entry which is preliminary data.</text>
</comment>
<gene>
    <name evidence="2" type="primary">g6797</name>
    <name evidence="2" type="ORF">VP750_LOCUS5819</name>
</gene>
<keyword evidence="3" id="KW-1185">Reference proteome</keyword>
<dbReference type="Proteomes" id="UP001497392">
    <property type="component" value="Unassembled WGS sequence"/>
</dbReference>
<evidence type="ECO:0000313" key="3">
    <source>
        <dbReference type="Proteomes" id="UP001497392"/>
    </source>
</evidence>
<sequence>MHRIDRRLERVSINMSLLEDKVDSAVASHETAELAKRSVVEVSSAAVDTQAHADEPPSTTASASDGMEEIDTGPPVPGPSHSREDLVANGRLKLGSQPGSLSSQQQGQGSSR</sequence>
<dbReference type="EMBL" id="CAXHTA020000010">
    <property type="protein sequence ID" value="CAL5224160.1"/>
    <property type="molecule type" value="Genomic_DNA"/>
</dbReference>
<evidence type="ECO:0000313" key="2">
    <source>
        <dbReference type="EMBL" id="CAL5224160.1"/>
    </source>
</evidence>
<proteinExistence type="predicted"/>
<reference evidence="2 3" key="1">
    <citation type="submission" date="2024-06" db="EMBL/GenBank/DDBJ databases">
        <authorList>
            <person name="Kraege A."/>
            <person name="Thomma B."/>
        </authorList>
    </citation>
    <scope>NUCLEOTIDE SEQUENCE [LARGE SCALE GENOMIC DNA]</scope>
</reference>
<feature type="region of interest" description="Disordered" evidence="1">
    <location>
        <begin position="44"/>
        <end position="112"/>
    </location>
</feature>
<protein>
    <submittedName>
        <fullName evidence="2">G6797 protein</fullName>
    </submittedName>
</protein>
<name>A0ABP1G090_9CHLO</name>
<feature type="compositionally biased region" description="Low complexity" evidence="1">
    <location>
        <begin position="94"/>
        <end position="112"/>
    </location>
</feature>
<accession>A0ABP1G090</accession>